<protein>
    <submittedName>
        <fullName evidence="5">Predicted amino acid racemase</fullName>
    </submittedName>
</protein>
<gene>
    <name evidence="5" type="ORF">SAMN03080601_03437</name>
</gene>
<evidence type="ECO:0000256" key="2">
    <source>
        <dbReference type="ARBA" id="ARBA00022898"/>
    </source>
</evidence>
<evidence type="ECO:0000259" key="4">
    <source>
        <dbReference type="Pfam" id="PF01168"/>
    </source>
</evidence>
<dbReference type="STRING" id="889453.SAMN03080601_03437"/>
<dbReference type="GO" id="GO:0008784">
    <property type="term" value="F:alanine racemase activity"/>
    <property type="evidence" value="ECO:0007669"/>
    <property type="project" value="TreeGrafter"/>
</dbReference>
<organism evidence="5 6">
    <name type="scientific">Alkalitalea saponilacus</name>
    <dbReference type="NCBI Taxonomy" id="889453"/>
    <lineage>
        <taxon>Bacteria</taxon>
        <taxon>Pseudomonadati</taxon>
        <taxon>Bacteroidota</taxon>
        <taxon>Bacteroidia</taxon>
        <taxon>Marinilabiliales</taxon>
        <taxon>Marinilabiliaceae</taxon>
        <taxon>Alkalitalea</taxon>
    </lineage>
</organism>
<dbReference type="PANTHER" id="PTHR30511:SF3">
    <property type="entry name" value="LYSINE RACEMASE"/>
    <property type="match status" value="1"/>
</dbReference>
<dbReference type="RefSeq" id="WP_079559094.1">
    <property type="nucleotide sequence ID" value="NZ_CP021904.1"/>
</dbReference>
<evidence type="ECO:0000313" key="5">
    <source>
        <dbReference type="EMBL" id="SKC24144.1"/>
    </source>
</evidence>
<dbReference type="OrthoDB" id="504078at2"/>
<keyword evidence="2" id="KW-0663">Pyridoxal phosphate</keyword>
<sequence>MAYITLNRTKLRENFLYLDDLFKKNNIEWAVVTKLLCGNTTYLKELFALDVKQVCDSRVTNLKTIKKINAEVETIYIKPPAKRSIKSIVQFADISFNTELETIRMLSAEAGLQGKTHKVIIMIELGELREGVMRDDLLGFYESVFELPNIEVVGLGANLSCLYGVLPNEDKLIQLSLYKQLIEARFNVKIPYVSGGSSVTIPLVLHNQLPEGINHFRVGDTLFLASDVYNNSTFPFMHNDVISLFAEIIEVTEKPKAPSGELGHNVEGETFDFSHIEPDATTCRALIDIGILDVEVAHIVPSDSNIEIAGASSDMVVIDLNDNPRAYKVGDLVEFKLDYMGALRLLNSRYIEKKVVD</sequence>
<dbReference type="InterPro" id="IPR000821">
    <property type="entry name" value="Ala_racemase"/>
</dbReference>
<dbReference type="Gene3D" id="3.20.20.10">
    <property type="entry name" value="Alanine racemase"/>
    <property type="match status" value="1"/>
</dbReference>
<dbReference type="GO" id="GO:0030170">
    <property type="term" value="F:pyridoxal phosphate binding"/>
    <property type="evidence" value="ECO:0007669"/>
    <property type="project" value="TreeGrafter"/>
</dbReference>
<evidence type="ECO:0000256" key="1">
    <source>
        <dbReference type="ARBA" id="ARBA00001933"/>
    </source>
</evidence>
<dbReference type="PANTHER" id="PTHR30511">
    <property type="entry name" value="ALANINE RACEMASE"/>
    <property type="match status" value="1"/>
</dbReference>
<keyword evidence="3" id="KW-0413">Isomerase</keyword>
<dbReference type="SUPFAM" id="SSF51419">
    <property type="entry name" value="PLP-binding barrel"/>
    <property type="match status" value="1"/>
</dbReference>
<dbReference type="InterPro" id="IPR001608">
    <property type="entry name" value="Ala_racemase_N"/>
</dbReference>
<dbReference type="Pfam" id="PF01168">
    <property type="entry name" value="Ala_racemase_N"/>
    <property type="match status" value="1"/>
</dbReference>
<name>A0A1T5HTZ8_9BACT</name>
<evidence type="ECO:0000313" key="6">
    <source>
        <dbReference type="Proteomes" id="UP000191055"/>
    </source>
</evidence>
<dbReference type="AlphaFoldDB" id="A0A1T5HTZ8"/>
<proteinExistence type="predicted"/>
<feature type="domain" description="Alanine racemase N-terminal" evidence="4">
    <location>
        <begin position="8"/>
        <end position="226"/>
    </location>
</feature>
<dbReference type="GO" id="GO:0005829">
    <property type="term" value="C:cytosol"/>
    <property type="evidence" value="ECO:0007669"/>
    <property type="project" value="TreeGrafter"/>
</dbReference>
<evidence type="ECO:0000256" key="3">
    <source>
        <dbReference type="ARBA" id="ARBA00023235"/>
    </source>
</evidence>
<comment type="cofactor">
    <cofactor evidence="1">
        <name>pyridoxal 5'-phosphate</name>
        <dbReference type="ChEBI" id="CHEBI:597326"/>
    </cofactor>
</comment>
<reference evidence="5 6" key="1">
    <citation type="submission" date="2017-02" db="EMBL/GenBank/DDBJ databases">
        <authorList>
            <person name="Peterson S.W."/>
        </authorList>
    </citation>
    <scope>NUCLEOTIDE SEQUENCE [LARGE SCALE GENOMIC DNA]</scope>
    <source>
        <strain evidence="5 6">DSM 24412</strain>
    </source>
</reference>
<keyword evidence="6" id="KW-1185">Reference proteome</keyword>
<dbReference type="InterPro" id="IPR029066">
    <property type="entry name" value="PLP-binding_barrel"/>
</dbReference>
<dbReference type="Proteomes" id="UP000191055">
    <property type="component" value="Unassembled WGS sequence"/>
</dbReference>
<dbReference type="KEGG" id="asx:CDL62_14495"/>
<accession>A0A1T5HTZ8</accession>
<dbReference type="EMBL" id="FUYV01000033">
    <property type="protein sequence ID" value="SKC24144.1"/>
    <property type="molecule type" value="Genomic_DNA"/>
</dbReference>